<reference evidence="1 2" key="1">
    <citation type="submission" date="2018-11" db="EMBL/GenBank/DDBJ databases">
        <authorList>
            <consortium name="Pathogen Informatics"/>
        </authorList>
    </citation>
    <scope>NUCLEOTIDE SEQUENCE [LARGE SCALE GENOMIC DNA]</scope>
    <source>
        <strain>Denwood</strain>
        <strain evidence="2">Zambia</strain>
    </source>
</reference>
<protein>
    <submittedName>
        <fullName evidence="1">Uncharacterized protein</fullName>
    </submittedName>
</protein>
<organism evidence="1 2">
    <name type="scientific">Schistosoma mattheei</name>
    <dbReference type="NCBI Taxonomy" id="31246"/>
    <lineage>
        <taxon>Eukaryota</taxon>
        <taxon>Metazoa</taxon>
        <taxon>Spiralia</taxon>
        <taxon>Lophotrochozoa</taxon>
        <taxon>Platyhelminthes</taxon>
        <taxon>Trematoda</taxon>
        <taxon>Digenea</taxon>
        <taxon>Strigeidida</taxon>
        <taxon>Schistosomatoidea</taxon>
        <taxon>Schistosomatidae</taxon>
        <taxon>Schistosoma</taxon>
    </lineage>
</organism>
<name>A0A183Q1C6_9TREM</name>
<accession>A0A183Q1C6</accession>
<gene>
    <name evidence="1" type="ORF">SMTD_LOCUS20413</name>
</gene>
<dbReference type="EMBL" id="UZAL01044361">
    <property type="protein sequence ID" value="VDP82394.1"/>
    <property type="molecule type" value="Genomic_DNA"/>
</dbReference>
<sequence length="106" mass="12173">MVSKPLDLPKREIISFDGNPMNYWGFIRDFEDRFDECVKSRSRFNYLVQYCDGEAKATIVNCALLEPEEDYGGALELPEDAFGQKHIIAHAFIPKMQSIPVIKQTD</sequence>
<dbReference type="AlphaFoldDB" id="A0A183Q1C6"/>
<dbReference type="STRING" id="31246.A0A183Q1C6"/>
<proteinExistence type="predicted"/>
<dbReference type="PANTHER" id="PTHR47331">
    <property type="entry name" value="PHD-TYPE DOMAIN-CONTAINING PROTEIN"/>
    <property type="match status" value="1"/>
</dbReference>
<evidence type="ECO:0000313" key="2">
    <source>
        <dbReference type="Proteomes" id="UP000269396"/>
    </source>
</evidence>
<evidence type="ECO:0000313" key="1">
    <source>
        <dbReference type="EMBL" id="VDP82394.1"/>
    </source>
</evidence>
<keyword evidence="2" id="KW-1185">Reference proteome</keyword>
<dbReference type="Proteomes" id="UP000269396">
    <property type="component" value="Unassembled WGS sequence"/>
</dbReference>